<dbReference type="SUPFAM" id="SSF53850">
    <property type="entry name" value="Periplasmic binding protein-like II"/>
    <property type="match status" value="1"/>
</dbReference>
<dbReference type="EMBL" id="CP140154">
    <property type="protein sequence ID" value="WQG90154.1"/>
    <property type="molecule type" value="Genomic_DNA"/>
</dbReference>
<dbReference type="PRINTS" id="PR00039">
    <property type="entry name" value="HTHLYSR"/>
</dbReference>
<dbReference type="AlphaFoldDB" id="A0A1K1R5D5"/>
<proteinExistence type="inferred from homology"/>
<evidence type="ECO:0000256" key="4">
    <source>
        <dbReference type="ARBA" id="ARBA00023163"/>
    </source>
</evidence>
<dbReference type="PANTHER" id="PTHR30126">
    <property type="entry name" value="HTH-TYPE TRANSCRIPTIONAL REGULATOR"/>
    <property type="match status" value="1"/>
</dbReference>
<evidence type="ECO:0000256" key="3">
    <source>
        <dbReference type="ARBA" id="ARBA00023125"/>
    </source>
</evidence>
<keyword evidence="9" id="KW-1185">Reference proteome</keyword>
<dbReference type="InterPro" id="IPR000847">
    <property type="entry name" value="LysR_HTH_N"/>
</dbReference>
<protein>
    <submittedName>
        <fullName evidence="6">DNA-binding transcriptional regulator, LysR family</fullName>
    </submittedName>
    <submittedName>
        <fullName evidence="7">LysR family transcriptional regulator</fullName>
    </submittedName>
</protein>
<dbReference type="SUPFAM" id="SSF46785">
    <property type="entry name" value="Winged helix' DNA-binding domain"/>
    <property type="match status" value="1"/>
</dbReference>
<dbReference type="InterPro" id="IPR036388">
    <property type="entry name" value="WH-like_DNA-bd_sf"/>
</dbReference>
<keyword evidence="4" id="KW-0804">Transcription</keyword>
<evidence type="ECO:0000256" key="2">
    <source>
        <dbReference type="ARBA" id="ARBA00023015"/>
    </source>
</evidence>
<dbReference type="InterPro" id="IPR005119">
    <property type="entry name" value="LysR_subst-bd"/>
</dbReference>
<dbReference type="Pfam" id="PF03466">
    <property type="entry name" value="LysR_substrate"/>
    <property type="match status" value="1"/>
</dbReference>
<dbReference type="GO" id="GO:0000976">
    <property type="term" value="F:transcription cis-regulatory region binding"/>
    <property type="evidence" value="ECO:0007669"/>
    <property type="project" value="TreeGrafter"/>
</dbReference>
<name>A0A1K1R5D5_9BACT</name>
<evidence type="ECO:0000256" key="1">
    <source>
        <dbReference type="ARBA" id="ARBA00009437"/>
    </source>
</evidence>
<evidence type="ECO:0000313" key="7">
    <source>
        <dbReference type="EMBL" id="WQG90154.1"/>
    </source>
</evidence>
<dbReference type="InterPro" id="IPR036390">
    <property type="entry name" value="WH_DNA-bd_sf"/>
</dbReference>
<evidence type="ECO:0000313" key="6">
    <source>
        <dbReference type="EMBL" id="SFW67359.1"/>
    </source>
</evidence>
<dbReference type="Proteomes" id="UP000183788">
    <property type="component" value="Unassembled WGS sequence"/>
</dbReference>
<dbReference type="Gene3D" id="1.10.10.10">
    <property type="entry name" value="Winged helix-like DNA-binding domain superfamily/Winged helix DNA-binding domain"/>
    <property type="match status" value="1"/>
</dbReference>
<sequence>MVNLEWYRTFKAIYQTGSLTAASKALFISQPNVSQHLSALEAHVGRQLFERKPRLVPTDYGKLFYTQMVEPLEKLEEIETDFKAICCLSQLPIVRIGTVKEFFHAVSSRHLSAIPASLLVSFGLTKELIAKLPKGELDFVIATQRTEEKNIIYEPILKEEFAIVGNHSMDISGFKKFIKAKEWESAEEWLLRQTWFTYSADLAIIRRFWLQNFKKRPALKPRFTIPDMQVILEAIGTGEGLTITADYLTGELLAEKKLKLVWKGHTVTENTLYLAYDKTKVTTAQIKIAHLLFDK</sequence>
<keyword evidence="3 6" id="KW-0238">DNA-binding</keyword>
<dbReference type="PANTHER" id="PTHR30126:SF40">
    <property type="entry name" value="HTH-TYPE TRANSCRIPTIONAL REGULATOR GLTR"/>
    <property type="match status" value="1"/>
</dbReference>
<gene>
    <name evidence="6" type="ORF">SAMN05661012_03424</name>
    <name evidence="7" type="ORF">SR876_01495</name>
</gene>
<dbReference type="CDD" id="cd05466">
    <property type="entry name" value="PBP2_LTTR_substrate"/>
    <property type="match status" value="1"/>
</dbReference>
<dbReference type="EMBL" id="FPIZ01000010">
    <property type="protein sequence ID" value="SFW67359.1"/>
    <property type="molecule type" value="Genomic_DNA"/>
</dbReference>
<comment type="similarity">
    <text evidence="1">Belongs to the LysR transcriptional regulatory family.</text>
</comment>
<dbReference type="Proteomes" id="UP001326715">
    <property type="component" value="Chromosome"/>
</dbReference>
<reference evidence="7 9" key="2">
    <citation type="submission" date="2023-11" db="EMBL/GenBank/DDBJ databases">
        <title>MicrobeMod: A computational toolkit for identifying prokaryotic methylation and restriction-modification with nanopore sequencing.</title>
        <authorList>
            <person name="Crits-Christoph A."/>
            <person name="Kang S.C."/>
            <person name="Lee H."/>
            <person name="Ostrov N."/>
        </authorList>
    </citation>
    <scope>NUCLEOTIDE SEQUENCE [LARGE SCALE GENOMIC DNA]</scope>
    <source>
        <strain evidence="7 9">ATCC 23090</strain>
    </source>
</reference>
<dbReference type="Gene3D" id="3.40.190.10">
    <property type="entry name" value="Periplasmic binding protein-like II"/>
    <property type="match status" value="2"/>
</dbReference>
<dbReference type="RefSeq" id="WP_072362442.1">
    <property type="nucleotide sequence ID" value="NZ_CP139972.1"/>
</dbReference>
<dbReference type="Pfam" id="PF00126">
    <property type="entry name" value="HTH_1"/>
    <property type="match status" value="1"/>
</dbReference>
<dbReference type="GO" id="GO:0003700">
    <property type="term" value="F:DNA-binding transcription factor activity"/>
    <property type="evidence" value="ECO:0007669"/>
    <property type="project" value="InterPro"/>
</dbReference>
<feature type="domain" description="HTH lysR-type" evidence="5">
    <location>
        <begin position="2"/>
        <end position="58"/>
    </location>
</feature>
<accession>A0A1K1R5D5</accession>
<evidence type="ECO:0000259" key="5">
    <source>
        <dbReference type="PROSITE" id="PS50931"/>
    </source>
</evidence>
<dbReference type="PROSITE" id="PS50931">
    <property type="entry name" value="HTH_LYSR"/>
    <property type="match status" value="1"/>
</dbReference>
<organism evidence="6 8">
    <name type="scientific">Chitinophaga sancti</name>
    <dbReference type="NCBI Taxonomy" id="1004"/>
    <lineage>
        <taxon>Bacteria</taxon>
        <taxon>Pseudomonadati</taxon>
        <taxon>Bacteroidota</taxon>
        <taxon>Chitinophagia</taxon>
        <taxon>Chitinophagales</taxon>
        <taxon>Chitinophagaceae</taxon>
        <taxon>Chitinophaga</taxon>
    </lineage>
</organism>
<evidence type="ECO:0000313" key="9">
    <source>
        <dbReference type="Proteomes" id="UP001326715"/>
    </source>
</evidence>
<keyword evidence="2" id="KW-0805">Transcription regulation</keyword>
<reference evidence="6 8" key="1">
    <citation type="submission" date="2016-11" db="EMBL/GenBank/DDBJ databases">
        <authorList>
            <person name="Jaros S."/>
            <person name="Januszkiewicz K."/>
            <person name="Wedrychowicz H."/>
        </authorList>
    </citation>
    <scope>NUCLEOTIDE SEQUENCE [LARGE SCALE GENOMIC DNA]</scope>
    <source>
        <strain evidence="6 8">DSM 784</strain>
    </source>
</reference>
<dbReference type="STRING" id="1004.SAMN05661012_03424"/>
<dbReference type="OrthoDB" id="646694at2"/>
<evidence type="ECO:0000313" key="8">
    <source>
        <dbReference type="Proteomes" id="UP000183788"/>
    </source>
</evidence>